<gene>
    <name evidence="2" type="ORF">G7070_09770</name>
</gene>
<feature type="compositionally biased region" description="Polar residues" evidence="1">
    <location>
        <begin position="94"/>
        <end position="103"/>
    </location>
</feature>
<dbReference type="EMBL" id="CP049865">
    <property type="protein sequence ID" value="QIK72501.1"/>
    <property type="molecule type" value="Genomic_DNA"/>
</dbReference>
<dbReference type="InterPro" id="IPR014543">
    <property type="entry name" value="UCP028291"/>
</dbReference>
<dbReference type="Gene3D" id="3.30.310.50">
    <property type="entry name" value="Alpha-D-phosphohexomutase, C-terminal domain"/>
    <property type="match status" value="1"/>
</dbReference>
<evidence type="ECO:0000256" key="1">
    <source>
        <dbReference type="SAM" id="MobiDB-lite"/>
    </source>
</evidence>
<reference evidence="2 3" key="1">
    <citation type="submission" date="2020-03" db="EMBL/GenBank/DDBJ databases">
        <title>Propioniciclava sp. nov., isolated from Hydrophilus acuminatus.</title>
        <authorList>
            <person name="Hyun D.-W."/>
            <person name="Bae J.-W."/>
        </authorList>
    </citation>
    <scope>NUCLEOTIDE SEQUENCE [LARGE SCALE GENOMIC DNA]</scope>
    <source>
        <strain evidence="2 3">HDW11</strain>
    </source>
</reference>
<keyword evidence="3" id="KW-1185">Reference proteome</keyword>
<name>A0A6G7Y796_9ACTN</name>
<feature type="region of interest" description="Disordered" evidence="1">
    <location>
        <begin position="94"/>
        <end position="125"/>
    </location>
</feature>
<dbReference type="Proteomes" id="UP000501058">
    <property type="component" value="Chromosome"/>
</dbReference>
<protein>
    <submittedName>
        <fullName evidence="2">DUF2218 domain-containing protein</fullName>
    </submittedName>
</protein>
<evidence type="ECO:0000313" key="2">
    <source>
        <dbReference type="EMBL" id="QIK72501.1"/>
    </source>
</evidence>
<dbReference type="KEGG" id="prv:G7070_09770"/>
<dbReference type="RefSeq" id="WP_166233575.1">
    <property type="nucleotide sequence ID" value="NZ_CP049865.1"/>
</dbReference>
<dbReference type="Pfam" id="PF09981">
    <property type="entry name" value="DUF2218"/>
    <property type="match status" value="1"/>
</dbReference>
<organism evidence="2 3">
    <name type="scientific">Propioniciclava coleopterorum</name>
    <dbReference type="NCBI Taxonomy" id="2714937"/>
    <lineage>
        <taxon>Bacteria</taxon>
        <taxon>Bacillati</taxon>
        <taxon>Actinomycetota</taxon>
        <taxon>Actinomycetes</taxon>
        <taxon>Propionibacteriales</taxon>
        <taxon>Propionibacteriaceae</taxon>
        <taxon>Propioniciclava</taxon>
    </lineage>
</organism>
<sequence>MAQITSTAVVPTDRAARFGKQLASHLGRRNGGEWLDDEQRGSVDFVEATAALAASPDALTLTVDAGPEVIERFEQVVGRHLVRFGRDAGFVVTWTRSDGTPGSEQRFDDPDDRPEAGQTTKEEQR</sequence>
<evidence type="ECO:0000313" key="3">
    <source>
        <dbReference type="Proteomes" id="UP000501058"/>
    </source>
</evidence>
<accession>A0A6G7Y796</accession>
<dbReference type="AlphaFoldDB" id="A0A6G7Y796"/>
<proteinExistence type="predicted"/>